<dbReference type="InterPro" id="IPR003423">
    <property type="entry name" value="OMP_efflux"/>
</dbReference>
<reference evidence="9 10" key="1">
    <citation type="submission" date="2022-10" db="EMBL/GenBank/DDBJ databases">
        <title>paucibacter sp. hw8 Genome sequencing.</title>
        <authorList>
            <person name="Park S."/>
        </authorList>
    </citation>
    <scope>NUCLEOTIDE SEQUENCE [LARGE SCALE GENOMIC DNA]</scope>
    <source>
        <strain evidence="10">hw8</strain>
    </source>
</reference>
<dbReference type="SUPFAM" id="SSF56954">
    <property type="entry name" value="Outer membrane efflux proteins (OEP)"/>
    <property type="match status" value="1"/>
</dbReference>
<accession>A0ABT5KVG5</accession>
<evidence type="ECO:0000313" key="9">
    <source>
        <dbReference type="EMBL" id="MDC8786919.1"/>
    </source>
</evidence>
<gene>
    <name evidence="9" type="ORF">PRZ01_17150</name>
</gene>
<protein>
    <submittedName>
        <fullName evidence="9">TolC family protein</fullName>
    </submittedName>
</protein>
<dbReference type="EMBL" id="JAQQXS010000017">
    <property type="protein sequence ID" value="MDC8786919.1"/>
    <property type="molecule type" value="Genomic_DNA"/>
</dbReference>
<dbReference type="PANTHER" id="PTHR30026:SF20">
    <property type="entry name" value="OUTER MEMBRANE PROTEIN TOLC"/>
    <property type="match status" value="1"/>
</dbReference>
<proteinExistence type="inferred from homology"/>
<evidence type="ECO:0000256" key="4">
    <source>
        <dbReference type="ARBA" id="ARBA00022452"/>
    </source>
</evidence>
<comment type="caution">
    <text evidence="9">The sequence shown here is derived from an EMBL/GenBank/DDBJ whole genome shotgun (WGS) entry which is preliminary data.</text>
</comment>
<evidence type="ECO:0000313" key="10">
    <source>
        <dbReference type="Proteomes" id="UP001219862"/>
    </source>
</evidence>
<name>A0ABT5KVG5_9BURK</name>
<feature type="signal peptide" evidence="8">
    <location>
        <begin position="1"/>
        <end position="30"/>
    </location>
</feature>
<keyword evidence="4" id="KW-1134">Transmembrane beta strand</keyword>
<dbReference type="Proteomes" id="UP001219862">
    <property type="component" value="Unassembled WGS sequence"/>
</dbReference>
<evidence type="ECO:0000256" key="3">
    <source>
        <dbReference type="ARBA" id="ARBA00022448"/>
    </source>
</evidence>
<dbReference type="InterPro" id="IPR051906">
    <property type="entry name" value="TolC-like"/>
</dbReference>
<dbReference type="Pfam" id="PF02321">
    <property type="entry name" value="OEP"/>
    <property type="match status" value="1"/>
</dbReference>
<keyword evidence="7" id="KW-0998">Cell outer membrane</keyword>
<evidence type="ECO:0000256" key="1">
    <source>
        <dbReference type="ARBA" id="ARBA00004442"/>
    </source>
</evidence>
<evidence type="ECO:0000256" key="5">
    <source>
        <dbReference type="ARBA" id="ARBA00022692"/>
    </source>
</evidence>
<sequence length="458" mass="49733">MSKTHFLKSLLLAPRFASLLVLACAGPCLAQGRCNEDESAAVRLARDTGGSVSATPETSTIDPRQQLQDLVALSLRRSNSMGAIRLLTLAAEADVEEAKAARLPTVNLVGSGAYVGNVQPGQDTVKGSQARGSLMVSAPLFDFGRITKMTEWRTQLAEVAKLGQSAAEEQLALQTISLALDRSRYVLQAQVYSQYVRRMSCLVDSLEVITKADRGRASELVQAQKSLQQADLSYEGSLSALRQTEVRLRRFVGEQLPPSAPMSNVLARLPDLNEMQQDILSAPDINQASATAKASRSYAESVLAGQKPSVNLTVGTNSTVGTGKETDWNGGVQVNIPLYQPGADATLMAAHRRAQSALLQRDDAIEAKRYRLLEVYEVASSALDRARRVVDILRNSDKLRSATLQQWQQLGKRSLFDVMGAEGDYYANRVAHVNALFDAEQAVALMWSMGRGVQTPLR</sequence>
<comment type="subcellular location">
    <subcellularLocation>
        <location evidence="1">Cell outer membrane</location>
    </subcellularLocation>
</comment>
<dbReference type="PANTHER" id="PTHR30026">
    <property type="entry name" value="OUTER MEMBRANE PROTEIN TOLC"/>
    <property type="match status" value="1"/>
</dbReference>
<keyword evidence="6" id="KW-0472">Membrane</keyword>
<evidence type="ECO:0000256" key="2">
    <source>
        <dbReference type="ARBA" id="ARBA00007613"/>
    </source>
</evidence>
<dbReference type="RefSeq" id="WP_273598059.1">
    <property type="nucleotide sequence ID" value="NZ_JAQQXS010000017.1"/>
</dbReference>
<evidence type="ECO:0000256" key="8">
    <source>
        <dbReference type="SAM" id="SignalP"/>
    </source>
</evidence>
<evidence type="ECO:0000256" key="6">
    <source>
        <dbReference type="ARBA" id="ARBA00023136"/>
    </source>
</evidence>
<keyword evidence="8" id="KW-0732">Signal</keyword>
<feature type="chain" id="PRO_5045525817" evidence="8">
    <location>
        <begin position="31"/>
        <end position="458"/>
    </location>
</feature>
<evidence type="ECO:0000256" key="7">
    <source>
        <dbReference type="ARBA" id="ARBA00023237"/>
    </source>
</evidence>
<organism evidence="9 10">
    <name type="scientific">Roseateles koreensis</name>
    <dbReference type="NCBI Taxonomy" id="2987526"/>
    <lineage>
        <taxon>Bacteria</taxon>
        <taxon>Pseudomonadati</taxon>
        <taxon>Pseudomonadota</taxon>
        <taxon>Betaproteobacteria</taxon>
        <taxon>Burkholderiales</taxon>
        <taxon>Sphaerotilaceae</taxon>
        <taxon>Roseateles</taxon>
    </lineage>
</organism>
<dbReference type="Gene3D" id="1.20.1600.10">
    <property type="entry name" value="Outer membrane efflux proteins (OEP)"/>
    <property type="match status" value="1"/>
</dbReference>
<keyword evidence="10" id="KW-1185">Reference proteome</keyword>
<keyword evidence="3" id="KW-0813">Transport</keyword>
<comment type="similarity">
    <text evidence="2">Belongs to the outer membrane factor (OMF) (TC 1.B.17) family.</text>
</comment>
<keyword evidence="5" id="KW-0812">Transmembrane</keyword>